<gene>
    <name evidence="3" type="primary">ABSGL_07007.1 scaffold 8715</name>
</gene>
<evidence type="ECO:0000256" key="1">
    <source>
        <dbReference type="ARBA" id="ARBA00001962"/>
    </source>
</evidence>
<dbReference type="Proteomes" id="UP000078561">
    <property type="component" value="Unassembled WGS sequence"/>
</dbReference>
<dbReference type="InParanoid" id="A0A163JH06"/>
<evidence type="ECO:0000313" key="4">
    <source>
        <dbReference type="Proteomes" id="UP000078561"/>
    </source>
</evidence>
<dbReference type="PANTHER" id="PTHR20883">
    <property type="entry name" value="PHYTANOYL-COA DIOXYGENASE DOMAIN CONTAINING 1"/>
    <property type="match status" value="1"/>
</dbReference>
<accession>A0A163JH06</accession>
<dbReference type="InterPro" id="IPR008775">
    <property type="entry name" value="Phytyl_CoA_dOase-like"/>
</dbReference>
<dbReference type="PANTHER" id="PTHR20883:SF46">
    <property type="entry name" value="PHYTANOYL-COA HYDROXYLASE"/>
    <property type="match status" value="1"/>
</dbReference>
<comment type="cofactor">
    <cofactor evidence="1">
        <name>Fe cation</name>
        <dbReference type="ChEBI" id="CHEBI:24875"/>
    </cofactor>
</comment>
<proteinExistence type="inferred from homology"/>
<sequence>MTQLTSDHIKEFQTEGYTILHEALSPAELTMLHDEADLLGDHVMNQGYDLVRHLGCIIEPLECGYLDPPRKGAAYYKIDMKAYQDRRDQLTPGVADFLMTTVSRWAGDLLHGPSTDRSLYLLNEQYIIKPPRTSTISQFAWHRDADYYQDKEWEKELTVACWIALDDVDGDNGTVLIGSEGKGDDATQVKQIVEALAGSVVFMSSRLAHKSTGNGSSHFRRAFMPQYSSRPFLDRTSSLPLALAIPIQF</sequence>
<dbReference type="EMBL" id="LT553525">
    <property type="protein sequence ID" value="SAM01266.1"/>
    <property type="molecule type" value="Genomic_DNA"/>
</dbReference>
<name>A0A163JH06_ABSGL</name>
<dbReference type="AlphaFoldDB" id="A0A163JH06"/>
<dbReference type="STRING" id="4829.A0A163JH06"/>
<evidence type="ECO:0008006" key="5">
    <source>
        <dbReference type="Google" id="ProtNLM"/>
    </source>
</evidence>
<dbReference type="OMA" id="AMCVHRD"/>
<keyword evidence="4" id="KW-1185">Reference proteome</keyword>
<reference evidence="3" key="1">
    <citation type="submission" date="2016-04" db="EMBL/GenBank/DDBJ databases">
        <authorList>
            <person name="Evans L.H."/>
            <person name="Alamgir A."/>
            <person name="Owens N."/>
            <person name="Weber N.D."/>
            <person name="Virtaneva K."/>
            <person name="Barbian K."/>
            <person name="Babar A."/>
            <person name="Rosenke K."/>
        </authorList>
    </citation>
    <scope>NUCLEOTIDE SEQUENCE [LARGE SCALE GENOMIC DNA]</scope>
    <source>
        <strain evidence="3">CBS 101.48</strain>
    </source>
</reference>
<dbReference type="Gene3D" id="2.60.120.620">
    <property type="entry name" value="q2cbj1_9rhob like domain"/>
    <property type="match status" value="1"/>
</dbReference>
<evidence type="ECO:0000256" key="2">
    <source>
        <dbReference type="ARBA" id="ARBA00005830"/>
    </source>
</evidence>
<organism evidence="3">
    <name type="scientific">Absidia glauca</name>
    <name type="common">Pin mould</name>
    <dbReference type="NCBI Taxonomy" id="4829"/>
    <lineage>
        <taxon>Eukaryota</taxon>
        <taxon>Fungi</taxon>
        <taxon>Fungi incertae sedis</taxon>
        <taxon>Mucoromycota</taxon>
        <taxon>Mucoromycotina</taxon>
        <taxon>Mucoromycetes</taxon>
        <taxon>Mucorales</taxon>
        <taxon>Cunninghamellaceae</taxon>
        <taxon>Absidia</taxon>
    </lineage>
</organism>
<protein>
    <recommendedName>
        <fullName evidence="5">Phytanoyl-CoA dioxygenase family protein</fullName>
    </recommendedName>
</protein>
<dbReference type="SUPFAM" id="SSF51197">
    <property type="entry name" value="Clavaminate synthase-like"/>
    <property type="match status" value="1"/>
</dbReference>
<dbReference type="Pfam" id="PF05721">
    <property type="entry name" value="PhyH"/>
    <property type="match status" value="1"/>
</dbReference>
<evidence type="ECO:0000313" key="3">
    <source>
        <dbReference type="EMBL" id="SAM01266.1"/>
    </source>
</evidence>
<dbReference type="OrthoDB" id="445007at2759"/>
<comment type="similarity">
    <text evidence="2">Belongs to the PhyH family.</text>
</comment>